<protein>
    <submittedName>
        <fullName evidence="1">Uncharacterized protein</fullName>
    </submittedName>
</protein>
<evidence type="ECO:0000313" key="2">
    <source>
        <dbReference type="Proteomes" id="UP000076584"/>
    </source>
</evidence>
<keyword evidence="2" id="KW-1185">Reference proteome</keyword>
<organism evidence="1 2">
    <name type="scientific">Colletotrichum incanum</name>
    <name type="common">Soybean anthracnose fungus</name>
    <dbReference type="NCBI Taxonomy" id="1573173"/>
    <lineage>
        <taxon>Eukaryota</taxon>
        <taxon>Fungi</taxon>
        <taxon>Dikarya</taxon>
        <taxon>Ascomycota</taxon>
        <taxon>Pezizomycotina</taxon>
        <taxon>Sordariomycetes</taxon>
        <taxon>Hypocreomycetidae</taxon>
        <taxon>Glomerellales</taxon>
        <taxon>Glomerellaceae</taxon>
        <taxon>Colletotrichum</taxon>
        <taxon>Colletotrichum spaethianum species complex</taxon>
    </lineage>
</organism>
<dbReference type="Proteomes" id="UP000076584">
    <property type="component" value="Unassembled WGS sequence"/>
</dbReference>
<sequence length="194" mass="21306">LNEHANEIIIDSWGPVGAFVGLMIGANGEGVTGKSAQCDNQCAGYKIGPLPLTATRGIEHLGLSCWQHHSQNNGAGVLGLYHTCSAQAGRVYPDANQKLISWFGELLLDRAHLRPFLSSALETCLNQRWHAVRKGLHSSSASRRFLQNSQTPSMSISVLVLEMLGKNQSDIRGARLDDFIIYHNWQCRANLTNQ</sequence>
<reference evidence="1 2" key="1">
    <citation type="submission" date="2015-06" db="EMBL/GenBank/DDBJ databases">
        <title>Survival trade-offs in plant roots during colonization by closely related pathogenic and mutualistic fungi.</title>
        <authorList>
            <person name="Hacquard S."/>
            <person name="Kracher B."/>
            <person name="Hiruma K."/>
            <person name="Weinman A."/>
            <person name="Muench P."/>
            <person name="Garrido Oter R."/>
            <person name="Ver Loren van Themaat E."/>
            <person name="Dallerey J.-F."/>
            <person name="Damm U."/>
            <person name="Henrissat B."/>
            <person name="Lespinet O."/>
            <person name="Thon M."/>
            <person name="Kemen E."/>
            <person name="McHardy A.C."/>
            <person name="Schulze-Lefert P."/>
            <person name="O'Connell R.J."/>
        </authorList>
    </citation>
    <scope>NUCLEOTIDE SEQUENCE [LARGE SCALE GENOMIC DNA]</scope>
    <source>
        <strain evidence="1 2">MAFF 238704</strain>
    </source>
</reference>
<evidence type="ECO:0000313" key="1">
    <source>
        <dbReference type="EMBL" id="KZL63199.1"/>
    </source>
</evidence>
<feature type="non-terminal residue" evidence="1">
    <location>
        <position position="1"/>
    </location>
</feature>
<accession>A0A166L7N1</accession>
<comment type="caution">
    <text evidence="1">The sequence shown here is derived from an EMBL/GenBank/DDBJ whole genome shotgun (WGS) entry which is preliminary data.</text>
</comment>
<dbReference type="AlphaFoldDB" id="A0A166L7N1"/>
<gene>
    <name evidence="1" type="ORF">CI238_09484</name>
</gene>
<name>A0A166L7N1_COLIC</name>
<dbReference type="EMBL" id="LFIW01002844">
    <property type="protein sequence ID" value="KZL63199.1"/>
    <property type="molecule type" value="Genomic_DNA"/>
</dbReference>
<proteinExistence type="predicted"/>